<keyword evidence="6" id="KW-1133">Transmembrane helix</keyword>
<feature type="transmembrane region" description="Helical" evidence="6">
    <location>
        <begin position="127"/>
        <end position="149"/>
    </location>
</feature>
<proteinExistence type="inferred from homology"/>
<evidence type="ECO:0000313" key="8">
    <source>
        <dbReference type="Proteomes" id="UP000016924"/>
    </source>
</evidence>
<feature type="transmembrane region" description="Helical" evidence="6">
    <location>
        <begin position="30"/>
        <end position="51"/>
    </location>
</feature>
<dbReference type="InterPro" id="IPR017972">
    <property type="entry name" value="Cyt_P450_CS"/>
</dbReference>
<dbReference type="Pfam" id="PF00067">
    <property type="entry name" value="p450"/>
    <property type="match status" value="1"/>
</dbReference>
<dbReference type="PANTHER" id="PTHR24305:SF229">
    <property type="entry name" value="P450, PUTATIVE (EUROFUNG)-RELATED"/>
    <property type="match status" value="1"/>
</dbReference>
<dbReference type="InterPro" id="IPR050121">
    <property type="entry name" value="Cytochrome_P450_monoxygenase"/>
</dbReference>
<name>R7Z0B3_CONA1</name>
<dbReference type="OrthoDB" id="3934656at2759"/>
<keyword evidence="4 5" id="KW-0349">Heme</keyword>
<protein>
    <recommendedName>
        <fullName evidence="9">Cytochrome P450 oxidoreductase</fullName>
    </recommendedName>
</protein>
<keyword evidence="8" id="KW-1185">Reference proteome</keyword>
<gene>
    <name evidence="7" type="ORF">W97_06743</name>
</gene>
<evidence type="ECO:0000256" key="5">
    <source>
        <dbReference type="RuleBase" id="RU000461"/>
    </source>
</evidence>
<dbReference type="SUPFAM" id="SSF48264">
    <property type="entry name" value="Cytochrome P450"/>
    <property type="match status" value="1"/>
</dbReference>
<comment type="similarity">
    <text evidence="5">Belongs to the cytochrome P450 family.</text>
</comment>
<evidence type="ECO:0000256" key="1">
    <source>
        <dbReference type="ARBA" id="ARBA00001971"/>
    </source>
</evidence>
<dbReference type="PANTHER" id="PTHR24305">
    <property type="entry name" value="CYTOCHROME P450"/>
    <property type="match status" value="1"/>
</dbReference>
<keyword evidence="6" id="KW-0812">Transmembrane</keyword>
<dbReference type="Gene3D" id="1.10.630.10">
    <property type="entry name" value="Cytochrome P450"/>
    <property type="match status" value="1"/>
</dbReference>
<dbReference type="STRING" id="1168221.R7Z0B3"/>
<dbReference type="EMBL" id="JH767587">
    <property type="protein sequence ID" value="EON67489.1"/>
    <property type="molecule type" value="Genomic_DNA"/>
</dbReference>
<dbReference type="PRINTS" id="PR00385">
    <property type="entry name" value="P450"/>
</dbReference>
<dbReference type="GO" id="GO:0005506">
    <property type="term" value="F:iron ion binding"/>
    <property type="evidence" value="ECO:0007669"/>
    <property type="project" value="InterPro"/>
</dbReference>
<keyword evidence="3 4" id="KW-0408">Iron</keyword>
<dbReference type="InterPro" id="IPR036396">
    <property type="entry name" value="Cyt_P450_sf"/>
</dbReference>
<reference evidence="8" key="1">
    <citation type="submission" date="2012-06" db="EMBL/GenBank/DDBJ databases">
        <title>The genome sequence of Coniosporium apollinis CBS 100218.</title>
        <authorList>
            <consortium name="The Broad Institute Genome Sequencing Platform"/>
            <person name="Cuomo C."/>
            <person name="Gorbushina A."/>
            <person name="Noack S."/>
            <person name="Walker B."/>
            <person name="Young S.K."/>
            <person name="Zeng Q."/>
            <person name="Gargeya S."/>
            <person name="Fitzgerald M."/>
            <person name="Haas B."/>
            <person name="Abouelleil A."/>
            <person name="Alvarado L."/>
            <person name="Arachchi H.M."/>
            <person name="Berlin A.M."/>
            <person name="Chapman S.B."/>
            <person name="Goldberg J."/>
            <person name="Griggs A."/>
            <person name="Gujja S."/>
            <person name="Hansen M."/>
            <person name="Howarth C."/>
            <person name="Imamovic A."/>
            <person name="Larimer J."/>
            <person name="McCowan C."/>
            <person name="Montmayeur A."/>
            <person name="Murphy C."/>
            <person name="Neiman D."/>
            <person name="Pearson M."/>
            <person name="Priest M."/>
            <person name="Roberts A."/>
            <person name="Saif S."/>
            <person name="Shea T."/>
            <person name="Sisk P."/>
            <person name="Sykes S."/>
            <person name="Wortman J."/>
            <person name="Nusbaum C."/>
            <person name="Birren B."/>
        </authorList>
    </citation>
    <scope>NUCLEOTIDE SEQUENCE [LARGE SCALE GENOMIC DNA]</scope>
    <source>
        <strain evidence="8">CBS 100218</strain>
    </source>
</reference>
<dbReference type="GO" id="GO:0016705">
    <property type="term" value="F:oxidoreductase activity, acting on paired donors, with incorporation or reduction of molecular oxygen"/>
    <property type="evidence" value="ECO:0007669"/>
    <property type="project" value="InterPro"/>
</dbReference>
<evidence type="ECO:0000313" key="7">
    <source>
        <dbReference type="EMBL" id="EON67489.1"/>
    </source>
</evidence>
<accession>R7Z0B3</accession>
<dbReference type="GO" id="GO:0020037">
    <property type="term" value="F:heme binding"/>
    <property type="evidence" value="ECO:0007669"/>
    <property type="project" value="InterPro"/>
</dbReference>
<dbReference type="HOGENOM" id="CLU_001570_14_0_1"/>
<sequence length="339" mass="38363">MTRYAFDVVGELYFSRMFGFMKDKHDYRGYIASLDILLPVMTAACVMPTYVRPVFLLGGAVVPGVWDGLKKLRDIEQAAESCVHERLRLLEEGNEFKRKDIVASPFEIQQEKGAKVDFGIVDVKLEIYIALLAGSDTTAAAITSVLYHLMKTPSAYRRLVEEIDSATESGQPSRPNIRYNEAVKLPFLDACCKEGMRVHPSVGLTLPRHVPPGGCSISGQWFDAGTRVGVNAAVIHFDKSVFGDDADESKPERWFREDATNMDRYMFQARTRAPLYPHCFGAGARTCIGKNISLCAMYKVVPQLLRSYHLELAEPRVLWETHNYWFNKPSNVQTRLRRR</sequence>
<dbReference type="GO" id="GO:0004497">
    <property type="term" value="F:monooxygenase activity"/>
    <property type="evidence" value="ECO:0007669"/>
    <property type="project" value="UniProtKB-KW"/>
</dbReference>
<dbReference type="eggNOG" id="KOG0158">
    <property type="taxonomic scope" value="Eukaryota"/>
</dbReference>
<evidence type="ECO:0000256" key="2">
    <source>
        <dbReference type="ARBA" id="ARBA00022723"/>
    </source>
</evidence>
<dbReference type="RefSeq" id="XP_007782806.1">
    <property type="nucleotide sequence ID" value="XM_007784616.1"/>
</dbReference>
<dbReference type="InterPro" id="IPR002401">
    <property type="entry name" value="Cyt_P450_E_grp-I"/>
</dbReference>
<dbReference type="Proteomes" id="UP000016924">
    <property type="component" value="Unassembled WGS sequence"/>
</dbReference>
<feature type="binding site" description="axial binding residue" evidence="4">
    <location>
        <position position="287"/>
    </location>
    <ligand>
        <name>heme</name>
        <dbReference type="ChEBI" id="CHEBI:30413"/>
    </ligand>
    <ligandPart>
        <name>Fe</name>
        <dbReference type="ChEBI" id="CHEBI:18248"/>
    </ligandPart>
</feature>
<dbReference type="AlphaFoldDB" id="R7Z0B3"/>
<dbReference type="GeneID" id="19904054"/>
<keyword evidence="6" id="KW-0472">Membrane</keyword>
<dbReference type="PRINTS" id="PR00463">
    <property type="entry name" value="EP450I"/>
</dbReference>
<evidence type="ECO:0008006" key="9">
    <source>
        <dbReference type="Google" id="ProtNLM"/>
    </source>
</evidence>
<dbReference type="PROSITE" id="PS00086">
    <property type="entry name" value="CYTOCHROME_P450"/>
    <property type="match status" value="1"/>
</dbReference>
<comment type="cofactor">
    <cofactor evidence="1 4">
        <name>heme</name>
        <dbReference type="ChEBI" id="CHEBI:30413"/>
    </cofactor>
</comment>
<keyword evidence="5" id="KW-0560">Oxidoreductase</keyword>
<evidence type="ECO:0000256" key="3">
    <source>
        <dbReference type="ARBA" id="ARBA00023004"/>
    </source>
</evidence>
<keyword evidence="2 4" id="KW-0479">Metal-binding</keyword>
<dbReference type="OMA" id="FYLPFRA"/>
<keyword evidence="5" id="KW-0503">Monooxygenase</keyword>
<dbReference type="InterPro" id="IPR001128">
    <property type="entry name" value="Cyt_P450"/>
</dbReference>
<evidence type="ECO:0000256" key="4">
    <source>
        <dbReference type="PIRSR" id="PIRSR602401-1"/>
    </source>
</evidence>
<organism evidence="7 8">
    <name type="scientific">Coniosporium apollinis (strain CBS 100218)</name>
    <name type="common">Rock-inhabiting black yeast</name>
    <dbReference type="NCBI Taxonomy" id="1168221"/>
    <lineage>
        <taxon>Eukaryota</taxon>
        <taxon>Fungi</taxon>
        <taxon>Dikarya</taxon>
        <taxon>Ascomycota</taxon>
        <taxon>Pezizomycotina</taxon>
        <taxon>Dothideomycetes</taxon>
        <taxon>Dothideomycetes incertae sedis</taxon>
        <taxon>Coniosporium</taxon>
    </lineage>
</organism>
<evidence type="ECO:0000256" key="6">
    <source>
        <dbReference type="SAM" id="Phobius"/>
    </source>
</evidence>